<name>A0A8J2XEQ9_9BACI</name>
<evidence type="ECO:0000256" key="6">
    <source>
        <dbReference type="ARBA" id="ARBA00023139"/>
    </source>
</evidence>
<evidence type="ECO:0000259" key="10">
    <source>
        <dbReference type="Pfam" id="PF05504"/>
    </source>
</evidence>
<evidence type="ECO:0008006" key="14">
    <source>
        <dbReference type="Google" id="ProtNLM"/>
    </source>
</evidence>
<dbReference type="PANTHER" id="PTHR35789:SF1">
    <property type="entry name" value="SPORE GERMINATION PROTEIN B3"/>
    <property type="match status" value="1"/>
</dbReference>
<sequence length="382" mass="43679">MKNMQKLKIFPLLALFTFLAACVQTQELETLGIINARGVDLYEESSDELLETTLIVFQFDIQHSAMTNTIIERGKTIKGARKRAGYHMSYNLVPGQISVEMFGRELAERGLSSYLNGLVRDARDNETAYFAITDSTAKEVLTAGQENVAINIGQYLQNLIEKEMNDGRLPETSITHFDHMHTEIGIDPVLPIIDLVNNKPTLTGLAVFQEDKYVDRISMKDALLVNLMKKTLKDTRIEITLPAKPFAPYIQFDPKVDVEEISLMLTILKGKSKISLTDKENLQYETDINLRMNLNEISRSIKINEKNFKLLEKEIEKSLKKDYETLLNKLQEINSDVIGYGKYYAATLREKDLTNEEWREKFPEISVKYNVKVKIVNHGTIM</sequence>
<comment type="subcellular location">
    <subcellularLocation>
        <location evidence="1">Membrane</location>
        <topology evidence="1">Lipid-anchor</topology>
    </subcellularLocation>
</comment>
<dbReference type="Pfam" id="PF05504">
    <property type="entry name" value="Spore_GerAC"/>
    <property type="match status" value="1"/>
</dbReference>
<dbReference type="NCBIfam" id="TIGR02887">
    <property type="entry name" value="spore_ger_x_C"/>
    <property type="match status" value="1"/>
</dbReference>
<dbReference type="Proteomes" id="UP000602050">
    <property type="component" value="Unassembled WGS sequence"/>
</dbReference>
<dbReference type="GO" id="GO:0016020">
    <property type="term" value="C:membrane"/>
    <property type="evidence" value="ECO:0007669"/>
    <property type="project" value="UniProtKB-SubCell"/>
</dbReference>
<evidence type="ECO:0000313" key="12">
    <source>
        <dbReference type="EMBL" id="GFZ76199.1"/>
    </source>
</evidence>
<dbReference type="InterPro" id="IPR008844">
    <property type="entry name" value="Spore_GerAC-like"/>
</dbReference>
<dbReference type="InterPro" id="IPR046953">
    <property type="entry name" value="Spore_GerAC-like_C"/>
</dbReference>
<comment type="similarity">
    <text evidence="2">Belongs to the GerABKC lipoprotein family.</text>
</comment>
<organism evidence="12 13">
    <name type="scientific">Compostibacillus humi</name>
    <dbReference type="NCBI Taxonomy" id="1245525"/>
    <lineage>
        <taxon>Bacteria</taxon>
        <taxon>Bacillati</taxon>
        <taxon>Bacillota</taxon>
        <taxon>Bacilli</taxon>
        <taxon>Bacillales</taxon>
        <taxon>Bacillaceae</taxon>
        <taxon>Compostibacillus</taxon>
    </lineage>
</organism>
<evidence type="ECO:0000256" key="9">
    <source>
        <dbReference type="SAM" id="SignalP"/>
    </source>
</evidence>
<evidence type="ECO:0000256" key="8">
    <source>
        <dbReference type="SAM" id="Coils"/>
    </source>
</evidence>
<evidence type="ECO:0000256" key="7">
    <source>
        <dbReference type="ARBA" id="ARBA00023288"/>
    </source>
</evidence>
<dbReference type="AlphaFoldDB" id="A0A8J2XEQ9"/>
<feature type="coiled-coil region" evidence="8">
    <location>
        <begin position="294"/>
        <end position="336"/>
    </location>
</feature>
<feature type="chain" id="PRO_5038844796" description="Ger(X)C family spore germination protein" evidence="9">
    <location>
        <begin position="24"/>
        <end position="382"/>
    </location>
</feature>
<comment type="caution">
    <text evidence="12">The sequence shown here is derived from an EMBL/GenBank/DDBJ whole genome shotgun (WGS) entry which is preliminary data.</text>
</comment>
<reference evidence="12" key="2">
    <citation type="submission" date="2020-09" db="EMBL/GenBank/DDBJ databases">
        <authorList>
            <person name="Sun Q."/>
            <person name="Zhou Y."/>
        </authorList>
    </citation>
    <scope>NUCLEOTIDE SEQUENCE</scope>
    <source>
        <strain evidence="12">CGMCC 1.12360</strain>
    </source>
</reference>
<dbReference type="PANTHER" id="PTHR35789">
    <property type="entry name" value="SPORE GERMINATION PROTEIN B3"/>
    <property type="match status" value="1"/>
</dbReference>
<keyword evidence="8" id="KW-0175">Coiled coil</keyword>
<dbReference type="GO" id="GO:0009847">
    <property type="term" value="P:spore germination"/>
    <property type="evidence" value="ECO:0007669"/>
    <property type="project" value="InterPro"/>
</dbReference>
<dbReference type="Gene3D" id="3.30.300.210">
    <property type="entry name" value="Nutrient germinant receptor protein C, domain 3"/>
    <property type="match status" value="1"/>
</dbReference>
<dbReference type="PROSITE" id="PS51257">
    <property type="entry name" value="PROKAR_LIPOPROTEIN"/>
    <property type="match status" value="1"/>
</dbReference>
<reference evidence="12" key="1">
    <citation type="journal article" date="2014" name="Int. J. Syst. Evol. Microbiol.">
        <title>Complete genome sequence of Corynebacterium casei LMG S-19264T (=DSM 44701T), isolated from a smear-ripened cheese.</title>
        <authorList>
            <consortium name="US DOE Joint Genome Institute (JGI-PGF)"/>
            <person name="Walter F."/>
            <person name="Albersmeier A."/>
            <person name="Kalinowski J."/>
            <person name="Ruckert C."/>
        </authorList>
    </citation>
    <scope>NUCLEOTIDE SEQUENCE</scope>
    <source>
        <strain evidence="12">CGMCC 1.12360</strain>
    </source>
</reference>
<protein>
    <recommendedName>
        <fullName evidence="14">Ger(X)C family spore germination protein</fullName>
    </recommendedName>
</protein>
<proteinExistence type="inferred from homology"/>
<gene>
    <name evidence="12" type="ORF">GCM10010978_17350</name>
</gene>
<accession>A0A8J2XEQ9</accession>
<evidence type="ECO:0000313" key="13">
    <source>
        <dbReference type="Proteomes" id="UP000602050"/>
    </source>
</evidence>
<dbReference type="InterPro" id="IPR038501">
    <property type="entry name" value="Spore_GerAC_C_sf"/>
</dbReference>
<evidence type="ECO:0000256" key="4">
    <source>
        <dbReference type="ARBA" id="ARBA00022729"/>
    </source>
</evidence>
<evidence type="ECO:0000256" key="1">
    <source>
        <dbReference type="ARBA" id="ARBA00004635"/>
    </source>
</evidence>
<keyword evidence="5" id="KW-0472">Membrane</keyword>
<feature type="domain" description="Spore germination GerAC-like C-terminal" evidence="10">
    <location>
        <begin position="203"/>
        <end position="379"/>
    </location>
</feature>
<dbReference type="InterPro" id="IPR057336">
    <property type="entry name" value="GerAC_N"/>
</dbReference>
<evidence type="ECO:0000259" key="11">
    <source>
        <dbReference type="Pfam" id="PF25198"/>
    </source>
</evidence>
<keyword evidence="4 9" id="KW-0732">Signal</keyword>
<keyword evidence="7" id="KW-0449">Lipoprotein</keyword>
<dbReference type="Pfam" id="PF25198">
    <property type="entry name" value="Spore_GerAC_N"/>
    <property type="match status" value="1"/>
</dbReference>
<dbReference type="EMBL" id="BMEV01000028">
    <property type="protein sequence ID" value="GFZ76199.1"/>
    <property type="molecule type" value="Genomic_DNA"/>
</dbReference>
<keyword evidence="3" id="KW-0309">Germination</keyword>
<evidence type="ECO:0000256" key="5">
    <source>
        <dbReference type="ARBA" id="ARBA00023136"/>
    </source>
</evidence>
<feature type="signal peptide" evidence="9">
    <location>
        <begin position="1"/>
        <end position="23"/>
    </location>
</feature>
<keyword evidence="6" id="KW-0564">Palmitate</keyword>
<evidence type="ECO:0000256" key="3">
    <source>
        <dbReference type="ARBA" id="ARBA00022544"/>
    </source>
</evidence>
<evidence type="ECO:0000256" key="2">
    <source>
        <dbReference type="ARBA" id="ARBA00007886"/>
    </source>
</evidence>
<feature type="domain" description="Spore germination protein N-terminal" evidence="11">
    <location>
        <begin position="25"/>
        <end position="194"/>
    </location>
</feature>
<keyword evidence="13" id="KW-1185">Reference proteome</keyword>